<protein>
    <submittedName>
        <fullName evidence="2">Uncharacterized protein</fullName>
    </submittedName>
</protein>
<evidence type="ECO:0000313" key="3">
    <source>
        <dbReference type="Proteomes" id="UP000240760"/>
    </source>
</evidence>
<gene>
    <name evidence="2" type="ORF">M440DRAFT_267846</name>
</gene>
<keyword evidence="1" id="KW-0472">Membrane</keyword>
<keyword evidence="1" id="KW-0812">Transmembrane</keyword>
<name>A0A2T4CAU4_TRILO</name>
<accession>A0A2T4CAU4</accession>
<dbReference type="Proteomes" id="UP000240760">
    <property type="component" value="Unassembled WGS sequence"/>
</dbReference>
<proteinExistence type="predicted"/>
<keyword evidence="3" id="KW-1185">Reference proteome</keyword>
<feature type="transmembrane region" description="Helical" evidence="1">
    <location>
        <begin position="29"/>
        <end position="51"/>
    </location>
</feature>
<dbReference type="EMBL" id="KZ679129">
    <property type="protein sequence ID" value="PTB78691.1"/>
    <property type="molecule type" value="Genomic_DNA"/>
</dbReference>
<reference evidence="2 3" key="1">
    <citation type="submission" date="2016-07" db="EMBL/GenBank/DDBJ databases">
        <title>Multiple horizontal gene transfer events from other fungi enriched the ability of initially mycotrophic Trichoderma (Ascomycota) to feed on dead plant biomass.</title>
        <authorList>
            <consortium name="DOE Joint Genome Institute"/>
            <person name="Aerts A."/>
            <person name="Atanasova L."/>
            <person name="Chenthamara K."/>
            <person name="Zhang J."/>
            <person name="Grujic M."/>
            <person name="Henrissat B."/>
            <person name="Kuo A."/>
            <person name="Salamov A."/>
            <person name="Lipzen A."/>
            <person name="Labutti K."/>
            <person name="Barry K."/>
            <person name="Miao Y."/>
            <person name="Rahimi M.J."/>
            <person name="Shen Q."/>
            <person name="Grigoriev I.V."/>
            <person name="Kubicek C.P."/>
            <person name="Druzhinina I.S."/>
        </authorList>
    </citation>
    <scope>NUCLEOTIDE SEQUENCE [LARGE SCALE GENOMIC DNA]</scope>
    <source>
        <strain evidence="2 3">ATCC 18648</strain>
    </source>
</reference>
<keyword evidence="1" id="KW-1133">Transmembrane helix</keyword>
<evidence type="ECO:0000256" key="1">
    <source>
        <dbReference type="SAM" id="Phobius"/>
    </source>
</evidence>
<organism evidence="2 3">
    <name type="scientific">Trichoderma longibrachiatum ATCC 18648</name>
    <dbReference type="NCBI Taxonomy" id="983965"/>
    <lineage>
        <taxon>Eukaryota</taxon>
        <taxon>Fungi</taxon>
        <taxon>Dikarya</taxon>
        <taxon>Ascomycota</taxon>
        <taxon>Pezizomycotina</taxon>
        <taxon>Sordariomycetes</taxon>
        <taxon>Hypocreomycetidae</taxon>
        <taxon>Hypocreales</taxon>
        <taxon>Hypocreaceae</taxon>
        <taxon>Trichoderma</taxon>
    </lineage>
</organism>
<dbReference type="AlphaFoldDB" id="A0A2T4CAU4"/>
<sequence length="79" mass="9120">MMSIVQLEMCCVSEANRLCCRKFELWFRFVYLLVQLMSFFSEPAIYTVFIYPPSIIASFHTNSPSFSLLGLSSIRPLTP</sequence>
<evidence type="ECO:0000313" key="2">
    <source>
        <dbReference type="EMBL" id="PTB78691.1"/>
    </source>
</evidence>